<dbReference type="GO" id="GO:0005794">
    <property type="term" value="C:Golgi apparatus"/>
    <property type="evidence" value="ECO:0007669"/>
    <property type="project" value="UniProtKB-SubCell"/>
</dbReference>
<keyword evidence="7" id="KW-1185">Reference proteome</keyword>
<dbReference type="InterPro" id="IPR011993">
    <property type="entry name" value="PH-like_dom_sf"/>
</dbReference>
<keyword evidence="3" id="KW-0813">Transport</keyword>
<gene>
    <name evidence="6" type="ORF">OXX778_LOCUS9744</name>
</gene>
<evidence type="ECO:0000256" key="2">
    <source>
        <dbReference type="ARBA" id="ARBA00016588"/>
    </source>
</evidence>
<dbReference type="PANTHER" id="PTHR10219:SF25">
    <property type="entry name" value="PLECKSTRIN HOMOLOGY DOMAIN-CONTAINING FAMILY A MEMBER 8"/>
    <property type="match status" value="1"/>
</dbReference>
<evidence type="ECO:0000313" key="6">
    <source>
        <dbReference type="EMBL" id="CAF0867205.1"/>
    </source>
</evidence>
<comment type="subcellular location">
    <subcellularLocation>
        <location evidence="1">Golgi apparatus</location>
        <location evidence="1">trans-Golgi network membrane</location>
    </subcellularLocation>
</comment>
<name>A0A813XAP8_9BILA</name>
<feature type="domain" description="PH" evidence="5">
    <location>
        <begin position="1"/>
        <end position="94"/>
    </location>
</feature>
<dbReference type="PROSITE" id="PS50003">
    <property type="entry name" value="PH_DOMAIN"/>
    <property type="match status" value="1"/>
</dbReference>
<comment type="caution">
    <text evidence="6">The sequence shown here is derived from an EMBL/GenBank/DDBJ whole genome shotgun (WGS) entry which is preliminary data.</text>
</comment>
<dbReference type="Gene3D" id="2.30.29.30">
    <property type="entry name" value="Pleckstrin-homology domain (PH domain)/Phosphotyrosine-binding domain (PTB)"/>
    <property type="match status" value="1"/>
</dbReference>
<evidence type="ECO:0000313" key="7">
    <source>
        <dbReference type="Proteomes" id="UP000663879"/>
    </source>
</evidence>
<dbReference type="Proteomes" id="UP000663879">
    <property type="component" value="Unassembled WGS sequence"/>
</dbReference>
<dbReference type="GO" id="GO:1902388">
    <property type="term" value="F:ceramide 1-phosphate transfer activity"/>
    <property type="evidence" value="ECO:0007669"/>
    <property type="project" value="TreeGrafter"/>
</dbReference>
<feature type="region of interest" description="Disordered" evidence="4">
    <location>
        <begin position="195"/>
        <end position="222"/>
    </location>
</feature>
<feature type="compositionally biased region" description="Polar residues" evidence="4">
    <location>
        <begin position="195"/>
        <end position="211"/>
    </location>
</feature>
<dbReference type="InterPro" id="IPR001849">
    <property type="entry name" value="PH_domain"/>
</dbReference>
<dbReference type="PANTHER" id="PTHR10219">
    <property type="entry name" value="GLYCOLIPID TRANSFER PROTEIN-RELATED"/>
    <property type="match status" value="1"/>
</dbReference>
<dbReference type="OrthoDB" id="1854502at2759"/>
<dbReference type="SUPFAM" id="SSF50729">
    <property type="entry name" value="PH domain-like"/>
    <property type="match status" value="1"/>
</dbReference>
<evidence type="ECO:0000256" key="4">
    <source>
        <dbReference type="SAM" id="MobiDB-lite"/>
    </source>
</evidence>
<evidence type="ECO:0000256" key="3">
    <source>
        <dbReference type="ARBA" id="ARBA00022448"/>
    </source>
</evidence>
<dbReference type="GO" id="GO:0005829">
    <property type="term" value="C:cytosol"/>
    <property type="evidence" value="ECO:0007669"/>
    <property type="project" value="TreeGrafter"/>
</dbReference>
<dbReference type="FunFam" id="1.10.3520.10:FF:000001">
    <property type="entry name" value="Pleckstrin domain-containing family A member 8"/>
    <property type="match status" value="1"/>
</dbReference>
<dbReference type="InterPro" id="IPR014830">
    <property type="entry name" value="Glycolipid_transfer_prot_dom"/>
</dbReference>
<dbReference type="Pfam" id="PF08718">
    <property type="entry name" value="GLTP"/>
    <property type="match status" value="1"/>
</dbReference>
<protein>
    <recommendedName>
        <fullName evidence="2">Pleckstrin homology domain-containing family A member 8</fullName>
    </recommendedName>
</protein>
<dbReference type="Gene3D" id="1.10.3520.10">
    <property type="entry name" value="Glycolipid transfer protein"/>
    <property type="match status" value="1"/>
</dbReference>
<proteinExistence type="predicted"/>
<accession>A0A813XAP8</accession>
<dbReference type="EMBL" id="CAJNOC010001465">
    <property type="protein sequence ID" value="CAF0867205.1"/>
    <property type="molecule type" value="Genomic_DNA"/>
</dbReference>
<dbReference type="GO" id="GO:1902387">
    <property type="term" value="F:ceramide 1-phosphate binding"/>
    <property type="evidence" value="ECO:0007669"/>
    <property type="project" value="TreeGrafter"/>
</dbReference>
<dbReference type="GO" id="GO:0016020">
    <property type="term" value="C:membrane"/>
    <property type="evidence" value="ECO:0007669"/>
    <property type="project" value="TreeGrafter"/>
</dbReference>
<sequence length="689" mass="79343">MEGYLHKWTNYLKGWQLRYFVLKDGILSYYNTENDSQNGDCKRSYKIFMFDIMVNKSDKTRVDLILPNEHNLFLRASDYKERQKWLVALASQKATYPSNFFQNTNSSENIDALMKQSNMGSPNESTIGGTYDSTYFLKLKQSELKLYCDLLTQQTHDFKNLIVDLRKTVPADGKDDNNLVPSTSTSYNSVMNETFTESPNEIDIKQSNQNETTKESDDEPTDIKKLDEMSSNINVTCDMLAQIVRNLIVLSNTSTNISPEAVKSLLNETEAKTKESTDINYDLDQYKYHLYHPLYLNQQLNQYKTKSIPIAMSSQSTKSHNSLNSFKISNENLPRVEILSTSLPTTNSLSFLTAKMKSIDSNNNNNNHNKTSINKRIRHKIPPNNHNHFDKVSFISKNFIIRNYHIENLKETALLACADPVAEQLSHNSAENNYSEKEDFSKNMIETSVETVVVTSGHFPSITIVGESHKTNLKNHDISKSFFTIIKHRFSDIVLLENNGIPTEYFLNCCSDVFSLLDSFGSTAFLPVKIDVYGNINKIKQKYLVDPVKYKTLQAIIQHEINDKTTHAKNSATDALMWLRRAVWFLREFLSNFSKSMDSVMSECVHISYQKTLKQYHNFVVKSIFSLAMRALPSKDEFYKRLVADHSVYLNNKSQFEHQVMEEMKVTVKGIDRVIDLIKDFYLKNKLDV</sequence>
<reference evidence="6" key="1">
    <citation type="submission" date="2021-02" db="EMBL/GenBank/DDBJ databases">
        <authorList>
            <person name="Nowell W R."/>
        </authorList>
    </citation>
    <scope>NUCLEOTIDE SEQUENCE</scope>
    <source>
        <strain evidence="6">Ploen Becks lab</strain>
    </source>
</reference>
<evidence type="ECO:0000259" key="5">
    <source>
        <dbReference type="PROSITE" id="PS50003"/>
    </source>
</evidence>
<organism evidence="6 7">
    <name type="scientific">Brachionus calyciflorus</name>
    <dbReference type="NCBI Taxonomy" id="104777"/>
    <lineage>
        <taxon>Eukaryota</taxon>
        <taxon>Metazoa</taxon>
        <taxon>Spiralia</taxon>
        <taxon>Gnathifera</taxon>
        <taxon>Rotifera</taxon>
        <taxon>Eurotatoria</taxon>
        <taxon>Monogononta</taxon>
        <taxon>Pseudotrocha</taxon>
        <taxon>Ploima</taxon>
        <taxon>Brachionidae</taxon>
        <taxon>Brachionus</taxon>
    </lineage>
</organism>
<evidence type="ECO:0000256" key="1">
    <source>
        <dbReference type="ARBA" id="ARBA00004198"/>
    </source>
</evidence>
<dbReference type="InterPro" id="IPR036497">
    <property type="entry name" value="GLTP_sf"/>
</dbReference>
<dbReference type="AlphaFoldDB" id="A0A813XAP8"/>
<dbReference type="SUPFAM" id="SSF110004">
    <property type="entry name" value="Glycolipid transfer protein, GLTP"/>
    <property type="match status" value="1"/>
</dbReference>
<dbReference type="SMART" id="SM00233">
    <property type="entry name" value="PH"/>
    <property type="match status" value="1"/>
</dbReference>
<dbReference type="Pfam" id="PF00169">
    <property type="entry name" value="PH"/>
    <property type="match status" value="1"/>
</dbReference>